<dbReference type="Gene3D" id="3.30.160.380">
    <property type="entry name" value="Dicer dimerisation domain"/>
    <property type="match status" value="1"/>
</dbReference>
<evidence type="ECO:0000256" key="6">
    <source>
        <dbReference type="ARBA" id="ARBA00022741"/>
    </source>
</evidence>
<dbReference type="GO" id="GO:0005634">
    <property type="term" value="C:nucleus"/>
    <property type="evidence" value="ECO:0007669"/>
    <property type="project" value="TreeGrafter"/>
</dbReference>
<dbReference type="PROSITE" id="PS50821">
    <property type="entry name" value="PAZ"/>
    <property type="match status" value="1"/>
</dbReference>
<keyword evidence="12 16" id="KW-0694">RNA-binding</keyword>
<keyword evidence="3" id="KW-0540">Nuclease</keyword>
<dbReference type="GO" id="GO:0003677">
    <property type="term" value="F:DNA binding"/>
    <property type="evidence" value="ECO:0007669"/>
    <property type="project" value="InterPro"/>
</dbReference>
<dbReference type="GO" id="GO:0004386">
    <property type="term" value="F:helicase activity"/>
    <property type="evidence" value="ECO:0007669"/>
    <property type="project" value="UniProtKB-KW"/>
</dbReference>
<dbReference type="Gene3D" id="3.40.50.300">
    <property type="entry name" value="P-loop containing nucleotide triphosphate hydrolases"/>
    <property type="match status" value="2"/>
</dbReference>
<keyword evidence="13" id="KW-0943">RNA-mediated gene silencing</keyword>
<feature type="domain" description="Helicase C-terminal" evidence="20">
    <location>
        <begin position="357"/>
        <end position="527"/>
    </location>
</feature>
<dbReference type="Pfam" id="PF00271">
    <property type="entry name" value="Helicase_C"/>
    <property type="match status" value="1"/>
</dbReference>
<comment type="cofactor">
    <cofactor evidence="2">
        <name>Mg(2+)</name>
        <dbReference type="ChEBI" id="CHEBI:18420"/>
    </cofactor>
</comment>
<dbReference type="InterPro" id="IPR036389">
    <property type="entry name" value="RNase_III_sf"/>
</dbReference>
<dbReference type="Pfam" id="PF04851">
    <property type="entry name" value="ResIII"/>
    <property type="match status" value="1"/>
</dbReference>
<dbReference type="InterPro" id="IPR005034">
    <property type="entry name" value="Dicer_dimerisation"/>
</dbReference>
<dbReference type="GO" id="GO:0046872">
    <property type="term" value="F:metal ion binding"/>
    <property type="evidence" value="ECO:0007669"/>
    <property type="project" value="UniProtKB-KW"/>
</dbReference>
<dbReference type="InterPro" id="IPR014001">
    <property type="entry name" value="Helicase_ATP-bd"/>
</dbReference>
<keyword evidence="6" id="KW-0547">Nucleotide-binding</keyword>
<dbReference type="Gene3D" id="2.170.260.10">
    <property type="entry name" value="paz domain"/>
    <property type="match status" value="1"/>
</dbReference>
<keyword evidence="9" id="KW-0347">Helicase</keyword>
<dbReference type="FunFam" id="3.40.50.300:FF:000628">
    <property type="entry name" value="Endoribonuclease Dicer"/>
    <property type="match status" value="1"/>
</dbReference>
<keyword evidence="5" id="KW-0677">Repeat</keyword>
<dbReference type="Gene3D" id="1.10.1520.10">
    <property type="entry name" value="Ribonuclease III domain"/>
    <property type="match status" value="2"/>
</dbReference>
<protein>
    <submittedName>
        <fullName evidence="22">Dicer-2</fullName>
    </submittedName>
</protein>
<dbReference type="PROSITE" id="PS51327">
    <property type="entry name" value="DICER_DSRBF"/>
    <property type="match status" value="1"/>
</dbReference>
<evidence type="ECO:0000259" key="20">
    <source>
        <dbReference type="PROSITE" id="PS51194"/>
    </source>
</evidence>
<dbReference type="Pfam" id="PF20932">
    <property type="entry name" value="Dicer_dsRBD"/>
    <property type="match status" value="1"/>
</dbReference>
<feature type="domain" description="RNase III" evidence="17">
    <location>
        <begin position="1022"/>
        <end position="1195"/>
    </location>
</feature>
<evidence type="ECO:0000259" key="19">
    <source>
        <dbReference type="PROSITE" id="PS51192"/>
    </source>
</evidence>
<name>X1W3M0_PENJP</name>
<dbReference type="SUPFAM" id="SSF69065">
    <property type="entry name" value="RNase III domain-like"/>
    <property type="match status" value="2"/>
</dbReference>
<dbReference type="SUPFAM" id="SSF52540">
    <property type="entry name" value="P-loop containing nucleoside triphosphate hydrolases"/>
    <property type="match status" value="1"/>
</dbReference>
<keyword evidence="4" id="KW-0479">Metal-binding</keyword>
<dbReference type="PROSITE" id="PS00517">
    <property type="entry name" value="RNASE_3_1"/>
    <property type="match status" value="1"/>
</dbReference>
<dbReference type="PROSITE" id="PS51194">
    <property type="entry name" value="HELICASE_CTER"/>
    <property type="match status" value="1"/>
</dbReference>
<evidence type="ECO:0000256" key="1">
    <source>
        <dbReference type="ARBA" id="ARBA00001936"/>
    </source>
</evidence>
<dbReference type="PROSITE" id="PS51192">
    <property type="entry name" value="HELICASE_ATP_BIND_1"/>
    <property type="match status" value="1"/>
</dbReference>
<evidence type="ECO:0000256" key="9">
    <source>
        <dbReference type="ARBA" id="ARBA00022806"/>
    </source>
</evidence>
<dbReference type="Pfam" id="PF02170">
    <property type="entry name" value="PAZ"/>
    <property type="match status" value="1"/>
</dbReference>
<evidence type="ECO:0000256" key="15">
    <source>
        <dbReference type="ARBA" id="ARBA00035116"/>
    </source>
</evidence>
<dbReference type="InterPro" id="IPR001650">
    <property type="entry name" value="Helicase_C-like"/>
</dbReference>
<dbReference type="SUPFAM" id="SSF101690">
    <property type="entry name" value="PAZ domain"/>
    <property type="match status" value="1"/>
</dbReference>
<dbReference type="SMART" id="SM00490">
    <property type="entry name" value="HELICc"/>
    <property type="match status" value="1"/>
</dbReference>
<dbReference type="CDD" id="cd18034">
    <property type="entry name" value="DEXHc_dicer"/>
    <property type="match status" value="1"/>
</dbReference>
<evidence type="ECO:0000256" key="11">
    <source>
        <dbReference type="ARBA" id="ARBA00022842"/>
    </source>
</evidence>
<keyword evidence="8" id="KW-0378">Hydrolase</keyword>
<gene>
    <name evidence="22" type="primary">Dcr2</name>
</gene>
<dbReference type="GO" id="GO:0031054">
    <property type="term" value="P:pre-miRNA processing"/>
    <property type="evidence" value="ECO:0007669"/>
    <property type="project" value="InterPro"/>
</dbReference>
<feature type="domain" description="Dicer dsRNA-binding fold" evidence="21">
    <location>
        <begin position="555"/>
        <end position="646"/>
    </location>
</feature>
<evidence type="ECO:0000256" key="14">
    <source>
        <dbReference type="ARBA" id="ARBA00023211"/>
    </source>
</evidence>
<dbReference type="GO" id="GO:0004525">
    <property type="term" value="F:ribonuclease III activity"/>
    <property type="evidence" value="ECO:0007669"/>
    <property type="project" value="InterPro"/>
</dbReference>
<dbReference type="GO" id="GO:0005524">
    <property type="term" value="F:ATP binding"/>
    <property type="evidence" value="ECO:0007669"/>
    <property type="project" value="UniProtKB-KW"/>
</dbReference>
<organism evidence="22">
    <name type="scientific">Penaeus japonicus</name>
    <name type="common">Kuruma prawn</name>
    <name type="synonym">Marsupenaeus japonicus</name>
    <dbReference type="NCBI Taxonomy" id="27405"/>
    <lineage>
        <taxon>Eukaryota</taxon>
        <taxon>Metazoa</taxon>
        <taxon>Ecdysozoa</taxon>
        <taxon>Arthropoda</taxon>
        <taxon>Crustacea</taxon>
        <taxon>Multicrustacea</taxon>
        <taxon>Malacostraca</taxon>
        <taxon>Eumalacostraca</taxon>
        <taxon>Eucarida</taxon>
        <taxon>Decapoda</taxon>
        <taxon>Dendrobranchiata</taxon>
        <taxon>Penaeoidea</taxon>
        <taxon>Penaeidae</taxon>
        <taxon>Penaeus</taxon>
    </lineage>
</organism>
<comment type="similarity">
    <text evidence="15 16">Belongs to the helicase family. Dicer subfamily.</text>
</comment>
<evidence type="ECO:0000256" key="2">
    <source>
        <dbReference type="ARBA" id="ARBA00001946"/>
    </source>
</evidence>
<dbReference type="Gene3D" id="3.30.160.20">
    <property type="match status" value="1"/>
</dbReference>
<dbReference type="InterPro" id="IPR044441">
    <property type="entry name" value="DICER_DSRM"/>
</dbReference>
<keyword evidence="14" id="KW-0464">Manganese</keyword>
<evidence type="ECO:0000256" key="4">
    <source>
        <dbReference type="ARBA" id="ARBA00022723"/>
    </source>
</evidence>
<dbReference type="GO" id="GO:0003723">
    <property type="term" value="F:RNA binding"/>
    <property type="evidence" value="ECO:0007669"/>
    <property type="project" value="UniProtKB-UniRule"/>
</dbReference>
<evidence type="ECO:0000256" key="13">
    <source>
        <dbReference type="ARBA" id="ARBA00023158"/>
    </source>
</evidence>
<feature type="domain" description="RNase III" evidence="17">
    <location>
        <begin position="1245"/>
        <end position="1398"/>
    </location>
</feature>
<accession>X1W3M0</accession>
<dbReference type="FunFam" id="1.10.1520.10:FF:000004">
    <property type="entry name" value="Endoribonuclease dicer-like 1"/>
    <property type="match status" value="1"/>
</dbReference>
<keyword evidence="11" id="KW-0460">Magnesium</keyword>
<evidence type="ECO:0000259" key="21">
    <source>
        <dbReference type="PROSITE" id="PS51327"/>
    </source>
</evidence>
<dbReference type="InterPro" id="IPR003100">
    <property type="entry name" value="PAZ_dom"/>
</dbReference>
<dbReference type="Pfam" id="PF20931">
    <property type="entry name" value="Dicer_platform"/>
    <property type="match status" value="1"/>
</dbReference>
<dbReference type="InterPro" id="IPR006935">
    <property type="entry name" value="Helicase/UvrB_N"/>
</dbReference>
<proteinExistence type="evidence at transcript level"/>
<dbReference type="GO" id="GO:0030422">
    <property type="term" value="P:siRNA processing"/>
    <property type="evidence" value="ECO:0007669"/>
    <property type="project" value="InterPro"/>
</dbReference>
<sequence length="1509" mass="171830">MTTSAKDIATSKEEATADFHPRSYQLELFNCALERNSILVLGTGSGKTFISILLIKELGHQIRGSLKEGNKRTVFVVNTVPLVHQQATAIQQHTPFEVGKYEGSMGVDYWTDEHWQDELEKHEVLVVVAQIFLDLILHARLPLSSVNLLIMDECHHATGSHPMREIMRTYENLKQHFPNKLPRIMGLTACVVHRKCKRKDVLKYMESLEASMDCALVTSVDPITVLKYTTGPKEKVVCFHSEGTLSEYQETVRAQLAGLECDIITDDFINDKARRHIKKKIKNIEHLMSDLGDWCVARAIKYEIENLEETEGMEEDPKVREILKLLKERLRDVYAACELKEKNMANPIENITLKVKRLLEIFSKCNKEVFGLIFVERRNTAKILYDLLLEIAKHNSEFSFVRPSYVVGCNSRPGIDIRLAELELRKQKETLDKFRKGESNFLISTSVLEEGVDIRKCNVVIRFDIPQNYRAYVQSRGRARAKPSVYLLMIEETRVSELLECIGVYKEIEVSLQYLCHNRNLPTAQITRKHFAEDEYMKPYEPFGPTGPKITCNSAIQLVNLYCGKLPSDKFTDNLPEIVEEVREGTVTIGIRLPIMAPLKDMVYGSGWVNKDLAKKSAALQLCIRLHEMGELDSNLRSKESNDDSLVEGLVDLPPEDPVPEGMAESGTRKRKRVYVKDLCRPFSDIHRRSWCLYSIDIRPFGQTNASVTIDSSTCITKIGLICKEGLASSPFPLFFSKWGDVIVNVREVGPLTDLDTSLFDKIKKFHRLIFESLLVLQQNLLYFDPEESKCGIFIVPLDYSEVIDLNILNEIYTCDSLRPTMMKSHNQDAMFARSKFEDALIYPLYGAPSDQIYYVSQIFDDLNPCNTFPEGKKGYESYERYFLERYGLQIKNKNQPLLEAKHIPKELNYLKKISKTSKEKKGNLVPRFVPELCGVIPIKASLWWQIMCIPSILHRLNSFNLMHEFLIETGISSPIVKSEVLEFSWTKKLIHELLGSSENTVPLFLDRKKHDYIHPFNMLHAFTLKEASEDKDFNLERLELLGDSFLKFATGEALFLRAENYHEGRLSQSRGKLVCNKTLFRLACCKGLTGKIAAKVFNPKRNGCIPGFRVKPSLRMTASLEVPHDFWHQIPNTVKDVGELEETVHDLMLDDASKDNIGEKKGSCYNPWTEHEVADKSVADCMEAIIGAYLLVCGNEAATSFLDWLGVGVFKGKSLLMEPKTIRTACVKKECALDLQMFYRKAALDRLEKKIGYTFSDKSLLVQAVTHSSYVNNQVTDCYQRLEFLGDAVLDYIVTCHIFCRFTSYSPGQLSDLRSYFVKNDTLARAAAKRKLHQHLLHLNPKLEASINKFLSILQQDPLGEELNTEDDVQDCEDVDIPKALGDMVEAIIGAVYLDSNKSLKMAWQVIERILGDLLNTSFEAIQLNPIRQLLEEVPGDKQVVFEKGQDVENENSTYTVKVTGFGTFTASAKNYRVAKKKVAMIALKEIHNQQAERAISQLPQLPEAICI</sequence>
<evidence type="ECO:0000256" key="3">
    <source>
        <dbReference type="ARBA" id="ARBA00022722"/>
    </source>
</evidence>
<dbReference type="SUPFAM" id="SSF54768">
    <property type="entry name" value="dsRNA-binding domain-like"/>
    <property type="match status" value="1"/>
</dbReference>
<dbReference type="GO" id="GO:0006309">
    <property type="term" value="P:apoptotic DNA fragmentation"/>
    <property type="evidence" value="ECO:0007669"/>
    <property type="project" value="TreeGrafter"/>
</dbReference>
<keyword evidence="10" id="KW-0067">ATP-binding</keyword>
<dbReference type="CDD" id="cd00593">
    <property type="entry name" value="RIBOc"/>
    <property type="match status" value="2"/>
</dbReference>
<dbReference type="SMART" id="SM00949">
    <property type="entry name" value="PAZ"/>
    <property type="match status" value="1"/>
</dbReference>
<comment type="cofactor">
    <cofactor evidence="1">
        <name>Mn(2+)</name>
        <dbReference type="ChEBI" id="CHEBI:29035"/>
    </cofactor>
</comment>
<dbReference type="Pfam" id="PF03368">
    <property type="entry name" value="Dicer_dimer"/>
    <property type="match status" value="1"/>
</dbReference>
<dbReference type="InterPro" id="IPR036085">
    <property type="entry name" value="PAZ_dom_sf"/>
</dbReference>
<dbReference type="OrthoDB" id="416741at2759"/>
<dbReference type="EMBL" id="AB618794">
    <property type="protein sequence ID" value="BAM37458.1"/>
    <property type="molecule type" value="mRNA"/>
</dbReference>
<dbReference type="InterPro" id="IPR048512">
    <property type="entry name" value="Dicer_platform"/>
</dbReference>
<evidence type="ECO:0000256" key="8">
    <source>
        <dbReference type="ARBA" id="ARBA00022801"/>
    </source>
</evidence>
<evidence type="ECO:0000256" key="5">
    <source>
        <dbReference type="ARBA" id="ARBA00022737"/>
    </source>
</evidence>
<reference evidence="22" key="1">
    <citation type="submission" date="2011-03" db="EMBL/GenBank/DDBJ databases">
        <title>Identification of dicer-2 from Marsupenaeus.</title>
        <authorList>
            <person name="Nishi J."/>
            <person name="Mekata T."/>
            <person name="Okugawa S."/>
            <person name="Yoshimine M."/>
            <person name="Sakai M."/>
            <person name="Itami T."/>
        </authorList>
    </citation>
    <scope>NUCLEOTIDE SEQUENCE</scope>
</reference>
<dbReference type="Pfam" id="PF00636">
    <property type="entry name" value="Ribonuclease_3"/>
    <property type="match status" value="2"/>
</dbReference>
<dbReference type="SMART" id="SM00535">
    <property type="entry name" value="RIBOc"/>
    <property type="match status" value="2"/>
</dbReference>
<evidence type="ECO:0000256" key="12">
    <source>
        <dbReference type="ARBA" id="ARBA00022884"/>
    </source>
</evidence>
<dbReference type="GO" id="GO:0005737">
    <property type="term" value="C:cytoplasm"/>
    <property type="evidence" value="ECO:0007669"/>
    <property type="project" value="TreeGrafter"/>
</dbReference>
<dbReference type="InterPro" id="IPR000999">
    <property type="entry name" value="RNase_III_dom"/>
</dbReference>
<keyword evidence="7" id="KW-0255">Endonuclease</keyword>
<dbReference type="InterPro" id="IPR027417">
    <property type="entry name" value="P-loop_NTPase"/>
</dbReference>
<dbReference type="SMR" id="X1W3M0"/>
<evidence type="ECO:0000256" key="7">
    <source>
        <dbReference type="ARBA" id="ARBA00022759"/>
    </source>
</evidence>
<dbReference type="InterPro" id="IPR038248">
    <property type="entry name" value="Dicer_dimer_sf"/>
</dbReference>
<feature type="domain" description="PAZ" evidence="18">
    <location>
        <begin position="804"/>
        <end position="938"/>
    </location>
</feature>
<evidence type="ECO:0000256" key="16">
    <source>
        <dbReference type="PROSITE-ProRule" id="PRU00657"/>
    </source>
</evidence>
<evidence type="ECO:0000256" key="10">
    <source>
        <dbReference type="ARBA" id="ARBA00022840"/>
    </source>
</evidence>
<dbReference type="PROSITE" id="PS50142">
    <property type="entry name" value="RNASE_3_2"/>
    <property type="match status" value="2"/>
</dbReference>
<dbReference type="PANTHER" id="PTHR14950:SF37">
    <property type="entry name" value="ENDORIBONUCLEASE DICER"/>
    <property type="match status" value="1"/>
</dbReference>
<dbReference type="SMART" id="SM00487">
    <property type="entry name" value="DEXDc"/>
    <property type="match status" value="1"/>
</dbReference>
<feature type="domain" description="Helicase ATP-binding" evidence="19">
    <location>
        <begin position="28"/>
        <end position="209"/>
    </location>
</feature>
<dbReference type="GO" id="GO:0004530">
    <property type="term" value="F:deoxyribonuclease I activity"/>
    <property type="evidence" value="ECO:0007669"/>
    <property type="project" value="TreeGrafter"/>
</dbReference>
<dbReference type="PANTHER" id="PTHR14950">
    <property type="entry name" value="DICER-RELATED"/>
    <property type="match status" value="1"/>
</dbReference>
<evidence type="ECO:0000259" key="17">
    <source>
        <dbReference type="PROSITE" id="PS50142"/>
    </source>
</evidence>
<evidence type="ECO:0000313" key="22">
    <source>
        <dbReference type="EMBL" id="BAM37458.1"/>
    </source>
</evidence>
<evidence type="ECO:0000259" key="18">
    <source>
        <dbReference type="PROSITE" id="PS50821"/>
    </source>
</evidence>